<dbReference type="InterPro" id="IPR001570">
    <property type="entry name" value="Peptidase_M4_C_domain"/>
</dbReference>
<comment type="similarity">
    <text evidence="2 11">Belongs to the peptidase M4 family.</text>
</comment>
<dbReference type="Gene3D" id="3.10.170.10">
    <property type="match status" value="1"/>
</dbReference>
<evidence type="ECO:0000259" key="12">
    <source>
        <dbReference type="Pfam" id="PF01447"/>
    </source>
</evidence>
<dbReference type="Gene3D" id="3.10.450.490">
    <property type="match status" value="1"/>
</dbReference>
<dbReference type="PRINTS" id="PR00730">
    <property type="entry name" value="THERMOLYSIN"/>
</dbReference>
<dbReference type="InterPro" id="IPR025711">
    <property type="entry name" value="PepSY"/>
</dbReference>
<comment type="subcellular location">
    <subcellularLocation>
        <location evidence="11">Secreted</location>
    </subcellularLocation>
</comment>
<dbReference type="CDD" id="cd09597">
    <property type="entry name" value="M4_TLP"/>
    <property type="match status" value="1"/>
</dbReference>
<feature type="domain" description="Peptidase M4" evidence="12">
    <location>
        <begin position="238"/>
        <end position="382"/>
    </location>
</feature>
<evidence type="ECO:0000313" key="17">
    <source>
        <dbReference type="Proteomes" id="UP000469125"/>
    </source>
</evidence>
<sequence>MNKKKIIPVILSSAIVAGSFSVSEVLAKPHESFTPLSEQVQKEWNEKSNVPIFVKEKHAEKYASSNTTNAVDYLSKHETKLGIKNPQANLNVKTIQEDELGMTHIRFQQMKNNVPVDGAEIIVHFNKDHEVVGVNGHYNKNAEIESLSTNASVQAEDALKVAKSAVQAPVELSYEPSSELVVYPFEEQNNLVYKVNLTFLGDEPGNWFVFVDANTGEVVDKYNALLHTEDIKKKHHKGVGEGVHGDLRHIHTTQEVTSGGATTFKLYDESHENLEGIYTFDHNTGEIFENDNSSWMDEYQSPAVDAHFNSETVYEYYLDEHDRNSLDDNGMAIISYVHYGTDYNNAFWNGRHMTYGDGDGEFMVPLSAGLDVAAHEMTHGVITHTANLQYRFQSGALNESFADVFGALIDEDDWEMGEDIMAPPSIEEGRTALRSLSNPSKFPVSEQRAPYGNGMYPEHMDEYYDMPIYVDNGGVHVNSSITNHAAYLIGEEIGKQKLGQIYYRALTVYLTPTSDFSDARNAIVQSAADIYGEGSDEVAAVESGFDQVGIY</sequence>
<evidence type="ECO:0000256" key="6">
    <source>
        <dbReference type="ARBA" id="ARBA00022801"/>
    </source>
</evidence>
<dbReference type="InterPro" id="IPR050728">
    <property type="entry name" value="Zinc_Metalloprotease_M4"/>
</dbReference>
<dbReference type="Pfam" id="PF03413">
    <property type="entry name" value="PepSY"/>
    <property type="match status" value="1"/>
</dbReference>
<feature type="signal peptide" evidence="11">
    <location>
        <begin position="1"/>
        <end position="27"/>
    </location>
</feature>
<feature type="chain" id="PRO_5027147196" description="Neutral metalloproteinase" evidence="11">
    <location>
        <begin position="28"/>
        <end position="551"/>
    </location>
</feature>
<evidence type="ECO:0000256" key="8">
    <source>
        <dbReference type="ARBA" id="ARBA00023049"/>
    </source>
</evidence>
<dbReference type="SUPFAM" id="SSF55486">
    <property type="entry name" value="Metalloproteases ('zincins'), catalytic domain"/>
    <property type="match status" value="1"/>
</dbReference>
<keyword evidence="5 11" id="KW-0732">Signal</keyword>
<dbReference type="Gene3D" id="3.10.450.40">
    <property type="match status" value="1"/>
</dbReference>
<evidence type="ECO:0000256" key="7">
    <source>
        <dbReference type="ARBA" id="ARBA00022833"/>
    </source>
</evidence>
<gene>
    <name evidence="16" type="ORF">GMD78_04310</name>
</gene>
<dbReference type="RefSeq" id="WP_155667464.1">
    <property type="nucleotide sequence ID" value="NZ_WOCA01000002.1"/>
</dbReference>
<evidence type="ECO:0000256" key="3">
    <source>
        <dbReference type="ARBA" id="ARBA00022670"/>
    </source>
</evidence>
<evidence type="ECO:0000313" key="16">
    <source>
        <dbReference type="EMBL" id="MUK87623.1"/>
    </source>
</evidence>
<feature type="domain" description="PepSY" evidence="14">
    <location>
        <begin position="155"/>
        <end position="221"/>
    </location>
</feature>
<evidence type="ECO:0000256" key="11">
    <source>
        <dbReference type="RuleBase" id="RU366073"/>
    </source>
</evidence>
<dbReference type="Pfam" id="PF07504">
    <property type="entry name" value="FTP"/>
    <property type="match status" value="1"/>
</dbReference>
<comment type="caution">
    <text evidence="16">The sequence shown here is derived from an EMBL/GenBank/DDBJ whole genome shotgun (WGS) entry which is preliminary data.</text>
</comment>
<keyword evidence="6 11" id="KW-0378">Hydrolase</keyword>
<dbReference type="GO" id="GO:0004222">
    <property type="term" value="F:metalloendopeptidase activity"/>
    <property type="evidence" value="ECO:0007669"/>
    <property type="project" value="UniProtKB-UniRule"/>
</dbReference>
<dbReference type="GO" id="GO:0006508">
    <property type="term" value="P:proteolysis"/>
    <property type="evidence" value="ECO:0007669"/>
    <property type="project" value="UniProtKB-KW"/>
</dbReference>
<dbReference type="InterPro" id="IPR013856">
    <property type="entry name" value="Peptidase_M4_domain"/>
</dbReference>
<dbReference type="PANTHER" id="PTHR33794">
    <property type="entry name" value="BACILLOLYSIN"/>
    <property type="match status" value="1"/>
</dbReference>
<feature type="active site" description="Proton donor" evidence="10">
    <location>
        <position position="476"/>
    </location>
</feature>
<dbReference type="Gene3D" id="1.10.390.10">
    <property type="entry name" value="Neutral Protease Domain 2"/>
    <property type="match status" value="1"/>
</dbReference>
<evidence type="ECO:0000256" key="1">
    <source>
        <dbReference type="ARBA" id="ARBA00001947"/>
    </source>
</evidence>
<feature type="active site" evidence="10">
    <location>
        <position position="376"/>
    </location>
</feature>
<reference evidence="16 17" key="1">
    <citation type="submission" date="2019-11" db="EMBL/GenBank/DDBJ databases">
        <authorList>
            <person name="Li X."/>
        </authorList>
    </citation>
    <scope>NUCLEOTIDE SEQUENCE [LARGE SCALE GENOMIC DNA]</scope>
    <source>
        <strain evidence="16 17">L9</strain>
    </source>
</reference>
<accession>A0A6N8FDK6</accession>
<keyword evidence="11" id="KW-0964">Secreted</keyword>
<feature type="domain" description="Peptidase M4 C-terminal" evidence="13">
    <location>
        <begin position="386"/>
        <end position="550"/>
    </location>
</feature>
<dbReference type="InterPro" id="IPR023612">
    <property type="entry name" value="Peptidase_M4"/>
</dbReference>
<dbReference type="Pfam" id="PF01447">
    <property type="entry name" value="Peptidase_M4"/>
    <property type="match status" value="1"/>
</dbReference>
<evidence type="ECO:0000259" key="13">
    <source>
        <dbReference type="Pfam" id="PF02868"/>
    </source>
</evidence>
<keyword evidence="17" id="KW-1185">Reference proteome</keyword>
<dbReference type="Pfam" id="PF02868">
    <property type="entry name" value="Peptidase_M4_C"/>
    <property type="match status" value="1"/>
</dbReference>
<dbReference type="EMBL" id="WOCA01000002">
    <property type="protein sequence ID" value="MUK87623.1"/>
    <property type="molecule type" value="Genomic_DNA"/>
</dbReference>
<evidence type="ECO:0000256" key="2">
    <source>
        <dbReference type="ARBA" id="ARBA00009388"/>
    </source>
</evidence>
<dbReference type="InterPro" id="IPR027268">
    <property type="entry name" value="Peptidase_M4/M1_CTD_sf"/>
</dbReference>
<dbReference type="PANTHER" id="PTHR33794:SF1">
    <property type="entry name" value="BACILLOLYSIN"/>
    <property type="match status" value="1"/>
</dbReference>
<evidence type="ECO:0000259" key="14">
    <source>
        <dbReference type="Pfam" id="PF03413"/>
    </source>
</evidence>
<keyword evidence="3 11" id="KW-0645">Protease</keyword>
<dbReference type="GO" id="GO:0046872">
    <property type="term" value="F:metal ion binding"/>
    <property type="evidence" value="ECO:0007669"/>
    <property type="project" value="UniProtKB-UniRule"/>
</dbReference>
<evidence type="ECO:0000256" key="4">
    <source>
        <dbReference type="ARBA" id="ARBA00022723"/>
    </source>
</evidence>
<protein>
    <recommendedName>
        <fullName evidence="11">Neutral metalloproteinase</fullName>
        <ecNumber evidence="11">3.4.24.-</ecNumber>
    </recommendedName>
</protein>
<dbReference type="Proteomes" id="UP000469125">
    <property type="component" value="Unassembled WGS sequence"/>
</dbReference>
<dbReference type="InterPro" id="IPR011096">
    <property type="entry name" value="FTP_domain"/>
</dbReference>
<feature type="domain" description="FTP" evidence="15">
    <location>
        <begin position="89"/>
        <end position="138"/>
    </location>
</feature>
<proteinExistence type="inferred from homology"/>
<evidence type="ECO:0000256" key="9">
    <source>
        <dbReference type="ARBA" id="ARBA00023145"/>
    </source>
</evidence>
<dbReference type="AlphaFoldDB" id="A0A6N8FDK6"/>
<dbReference type="GO" id="GO:0005576">
    <property type="term" value="C:extracellular region"/>
    <property type="evidence" value="ECO:0007669"/>
    <property type="project" value="UniProtKB-SubCell"/>
</dbReference>
<evidence type="ECO:0000256" key="5">
    <source>
        <dbReference type="ARBA" id="ARBA00022729"/>
    </source>
</evidence>
<organism evidence="16 17">
    <name type="scientific">Ornithinibacillus caprae</name>
    <dbReference type="NCBI Taxonomy" id="2678566"/>
    <lineage>
        <taxon>Bacteria</taxon>
        <taxon>Bacillati</taxon>
        <taxon>Bacillota</taxon>
        <taxon>Bacilli</taxon>
        <taxon>Bacillales</taxon>
        <taxon>Bacillaceae</taxon>
        <taxon>Ornithinibacillus</taxon>
    </lineage>
</organism>
<comment type="function">
    <text evidence="11">Extracellular zinc metalloprotease.</text>
</comment>
<name>A0A6N8FDK6_9BACI</name>
<dbReference type="EC" id="3.4.24.-" evidence="11"/>
<keyword evidence="9" id="KW-0865">Zymogen</keyword>
<keyword evidence="4" id="KW-0479">Metal-binding</keyword>
<keyword evidence="7 11" id="KW-0862">Zinc</keyword>
<keyword evidence="8 11" id="KW-0482">Metalloprotease</keyword>
<evidence type="ECO:0000256" key="10">
    <source>
        <dbReference type="PIRSR" id="PIRSR623612-1"/>
    </source>
</evidence>
<evidence type="ECO:0000259" key="15">
    <source>
        <dbReference type="Pfam" id="PF07504"/>
    </source>
</evidence>
<comment type="cofactor">
    <cofactor evidence="1 11">
        <name>Zn(2+)</name>
        <dbReference type="ChEBI" id="CHEBI:29105"/>
    </cofactor>
</comment>